<accession>A0A4S2MP30</accession>
<evidence type="ECO:0000313" key="3">
    <source>
        <dbReference type="Proteomes" id="UP000298138"/>
    </source>
</evidence>
<sequence length="199" mass="22314">MSADSDSKKSNASITNEETKALHSCEVAGVPKWPSLRKPDSWKKPRKDKCLTFARLSPNPFFFTSTADIREEIAEIKAEAGISDPKHARQQPFEGQTQQSLLQIRFIKETQLRQTETIELITTHYARIARDINEEVEAAGQAVNDRYLRGDVIKRLSGLLGFRALIDCGRKKLQELYEAERNGSTSAEGPAFADILCGF</sequence>
<protein>
    <submittedName>
        <fullName evidence="2">Uncharacterized protein</fullName>
    </submittedName>
</protein>
<name>A0A4S2MP30_9PEZI</name>
<evidence type="ECO:0000313" key="2">
    <source>
        <dbReference type="EMBL" id="TGZ76258.1"/>
    </source>
</evidence>
<keyword evidence="3" id="KW-1185">Reference proteome</keyword>
<dbReference type="EMBL" id="ML220190">
    <property type="protein sequence ID" value="TGZ76258.1"/>
    <property type="molecule type" value="Genomic_DNA"/>
</dbReference>
<feature type="region of interest" description="Disordered" evidence="1">
    <location>
        <begin position="1"/>
        <end position="21"/>
    </location>
</feature>
<proteinExistence type="predicted"/>
<dbReference type="InParanoid" id="A0A4S2MP30"/>
<dbReference type="AlphaFoldDB" id="A0A4S2MP30"/>
<gene>
    <name evidence="2" type="ORF">EX30DRAFT_375634</name>
</gene>
<dbReference type="Proteomes" id="UP000298138">
    <property type="component" value="Unassembled WGS sequence"/>
</dbReference>
<organism evidence="2 3">
    <name type="scientific">Ascodesmis nigricans</name>
    <dbReference type="NCBI Taxonomy" id="341454"/>
    <lineage>
        <taxon>Eukaryota</taxon>
        <taxon>Fungi</taxon>
        <taxon>Dikarya</taxon>
        <taxon>Ascomycota</taxon>
        <taxon>Pezizomycotina</taxon>
        <taxon>Pezizomycetes</taxon>
        <taxon>Pezizales</taxon>
        <taxon>Ascodesmidaceae</taxon>
        <taxon>Ascodesmis</taxon>
    </lineage>
</organism>
<reference evidence="2 3" key="1">
    <citation type="submission" date="2019-04" db="EMBL/GenBank/DDBJ databases">
        <title>Comparative genomics and transcriptomics to analyze fruiting body development in filamentous ascomycetes.</title>
        <authorList>
            <consortium name="DOE Joint Genome Institute"/>
            <person name="Lutkenhaus R."/>
            <person name="Traeger S."/>
            <person name="Breuer J."/>
            <person name="Kuo A."/>
            <person name="Lipzen A."/>
            <person name="Pangilinan J."/>
            <person name="Dilworth D."/>
            <person name="Sandor L."/>
            <person name="Poggeler S."/>
            <person name="Barry K."/>
            <person name="Grigoriev I.V."/>
            <person name="Nowrousian M."/>
        </authorList>
    </citation>
    <scope>NUCLEOTIDE SEQUENCE [LARGE SCALE GENOMIC DNA]</scope>
    <source>
        <strain evidence="2 3">CBS 389.68</strain>
    </source>
</reference>
<evidence type="ECO:0000256" key="1">
    <source>
        <dbReference type="SAM" id="MobiDB-lite"/>
    </source>
</evidence>